<keyword evidence="3" id="KW-0479">Metal-binding</keyword>
<proteinExistence type="predicted"/>
<protein>
    <submittedName>
        <fullName evidence="6">4-hydroxy-3-methylbut-2-enyl diphosphate reductase</fullName>
    </submittedName>
</protein>
<keyword evidence="4" id="KW-0408">Iron</keyword>
<evidence type="ECO:0000256" key="2">
    <source>
        <dbReference type="ARBA" id="ARBA00022485"/>
    </source>
</evidence>
<dbReference type="AlphaFoldDB" id="A0A656Z7H3"/>
<evidence type="ECO:0000313" key="6">
    <source>
        <dbReference type="EMBL" id="KYB45286.1"/>
    </source>
</evidence>
<dbReference type="GO" id="GO:0050992">
    <property type="term" value="P:dimethylallyl diphosphate biosynthetic process"/>
    <property type="evidence" value="ECO:0007669"/>
    <property type="project" value="InterPro"/>
</dbReference>
<dbReference type="GO" id="GO:0019288">
    <property type="term" value="P:isopentenyl diphosphate biosynthetic process, methylerythritol 4-phosphate pathway"/>
    <property type="evidence" value="ECO:0007669"/>
    <property type="project" value="InterPro"/>
</dbReference>
<dbReference type="Gene3D" id="3.40.1010.20">
    <property type="entry name" value="4-hydroxy-3-methylbut-2-enyl diphosphate reductase, catalytic domain"/>
    <property type="match status" value="2"/>
</dbReference>
<dbReference type="GO" id="GO:0046872">
    <property type="term" value="F:metal ion binding"/>
    <property type="evidence" value="ECO:0007669"/>
    <property type="project" value="UniProtKB-KW"/>
</dbReference>
<comment type="caution">
    <text evidence="6">The sequence shown here is derived from an EMBL/GenBank/DDBJ whole genome shotgun (WGS) entry which is preliminary data.</text>
</comment>
<dbReference type="NCBIfam" id="TIGR00216">
    <property type="entry name" value="ispH_lytB"/>
    <property type="match status" value="1"/>
</dbReference>
<evidence type="ECO:0000256" key="4">
    <source>
        <dbReference type="ARBA" id="ARBA00023004"/>
    </source>
</evidence>
<evidence type="ECO:0000256" key="1">
    <source>
        <dbReference type="ARBA" id="ARBA00001966"/>
    </source>
</evidence>
<name>A0A656Z7H3_BRUAN</name>
<keyword evidence="2" id="KW-0004">4Fe-4S</keyword>
<reference evidence="6" key="1">
    <citation type="submission" date="2016-02" db="EMBL/GenBank/DDBJ databases">
        <title>Genomic sequences of Ochrobactrum anthropi.</title>
        <authorList>
            <person name="Chudasama K.S."/>
            <person name="Thaker V.S."/>
        </authorList>
    </citation>
    <scope>NUCLEOTIDE SEQUENCE [LARGE SCALE GENOMIC DNA]</scope>
    <source>
        <strain evidence="6">SUBG007</strain>
    </source>
</reference>
<feature type="non-terminal residue" evidence="6">
    <location>
        <position position="1"/>
    </location>
</feature>
<dbReference type="GO" id="GO:0051745">
    <property type="term" value="F:4-hydroxy-3-methylbut-2-enyl diphosphate reductase activity"/>
    <property type="evidence" value="ECO:0007669"/>
    <property type="project" value="InterPro"/>
</dbReference>
<comment type="cofactor">
    <cofactor evidence="1">
        <name>[4Fe-4S] cluster</name>
        <dbReference type="ChEBI" id="CHEBI:49883"/>
    </cofactor>
</comment>
<accession>A0A656Z7H3</accession>
<dbReference type="EMBL" id="LUAY01005695">
    <property type="protein sequence ID" value="KYB45286.1"/>
    <property type="molecule type" value="Genomic_DNA"/>
</dbReference>
<organism evidence="6">
    <name type="scientific">Brucella anthropi</name>
    <name type="common">Ochrobactrum anthropi</name>
    <dbReference type="NCBI Taxonomy" id="529"/>
    <lineage>
        <taxon>Bacteria</taxon>
        <taxon>Pseudomonadati</taxon>
        <taxon>Pseudomonadota</taxon>
        <taxon>Alphaproteobacteria</taxon>
        <taxon>Hyphomicrobiales</taxon>
        <taxon>Brucellaceae</taxon>
        <taxon>Brucella/Ochrobactrum group</taxon>
        <taxon>Brucella</taxon>
    </lineage>
</organism>
<dbReference type="Pfam" id="PF02401">
    <property type="entry name" value="LYTB"/>
    <property type="match status" value="1"/>
</dbReference>
<evidence type="ECO:0000256" key="3">
    <source>
        <dbReference type="ARBA" id="ARBA00022723"/>
    </source>
</evidence>
<dbReference type="CDD" id="cd13944">
    <property type="entry name" value="lytB_ispH"/>
    <property type="match status" value="1"/>
</dbReference>
<dbReference type="PANTHER" id="PTHR30426:SF0">
    <property type="entry name" value="4-HYDROXY-3-METHYLBUT-2-ENYL DIPHOSPHATE REDUCTASE"/>
    <property type="match status" value="1"/>
</dbReference>
<keyword evidence="5" id="KW-0411">Iron-sulfur</keyword>
<dbReference type="PANTHER" id="PTHR30426">
    <property type="entry name" value="4-HYDROXY-3-METHYLBUT-2-ENYL DIPHOSPHATE REDUCTASE"/>
    <property type="match status" value="1"/>
</dbReference>
<dbReference type="InterPro" id="IPR003451">
    <property type="entry name" value="LytB/IspH"/>
</dbReference>
<gene>
    <name evidence="6" type="ORF">AB664_10270</name>
</gene>
<evidence type="ECO:0000256" key="5">
    <source>
        <dbReference type="ARBA" id="ARBA00023014"/>
    </source>
</evidence>
<sequence length="259" mass="27987">KSVPADAESKNLFYLDATCPLVSKVHKQAMRHQRLGRHVILIGHSGHPEVIGTMGQLPEGAVTLIETVEDARAIEFADPDNLGFVTQTTLSVDDTAGIIVELQQRFPNLTAPAAESICYATTNRQDAVRAAAPGCDLFLIVGAPNSSNSKRLVEVAEKAGAGMSMLVQRASDIEWDKVGDISVVGLSAGASAPEIIVDEIIDAFKARFDVKIELAETTVETENFLVNREIRDVELTVRDMAFVNGENRVVGIPKLERIP</sequence>
<feature type="non-terminal residue" evidence="6">
    <location>
        <position position="259"/>
    </location>
</feature>
<dbReference type="GO" id="GO:0051539">
    <property type="term" value="F:4 iron, 4 sulfur cluster binding"/>
    <property type="evidence" value="ECO:0007669"/>
    <property type="project" value="UniProtKB-KW"/>
</dbReference>